<feature type="domain" description="Tetrapyrrole methylase" evidence="7">
    <location>
        <begin position="2"/>
        <end position="198"/>
    </location>
</feature>
<dbReference type="EC" id="2.1.1.198" evidence="6"/>
<dbReference type="EMBL" id="MGEA01000047">
    <property type="protein sequence ID" value="OGL73801.1"/>
    <property type="molecule type" value="Genomic_DNA"/>
</dbReference>
<dbReference type="GO" id="GO:0005737">
    <property type="term" value="C:cytoplasm"/>
    <property type="evidence" value="ECO:0007669"/>
    <property type="project" value="UniProtKB-SubCell"/>
</dbReference>
<protein>
    <recommendedName>
        <fullName evidence="6">Ribosomal RNA small subunit methyltransferase I</fullName>
        <ecNumber evidence="6">2.1.1.198</ecNumber>
    </recommendedName>
    <alternativeName>
        <fullName evidence="6">16S rRNA 2'-O-ribose C1402 methyltransferase</fullName>
    </alternativeName>
    <alternativeName>
        <fullName evidence="6">rRNA (cytidine-2'-O-)-methyltransferase RsmI</fullName>
    </alternativeName>
</protein>
<evidence type="ECO:0000256" key="1">
    <source>
        <dbReference type="ARBA" id="ARBA00022490"/>
    </source>
</evidence>
<evidence type="ECO:0000313" key="8">
    <source>
        <dbReference type="EMBL" id="OGL73801.1"/>
    </source>
</evidence>
<reference evidence="8 9" key="1">
    <citation type="journal article" date="2016" name="Nat. Commun.">
        <title>Thousands of microbial genomes shed light on interconnected biogeochemical processes in an aquifer system.</title>
        <authorList>
            <person name="Anantharaman K."/>
            <person name="Brown C.T."/>
            <person name="Hug L.A."/>
            <person name="Sharon I."/>
            <person name="Castelle C.J."/>
            <person name="Probst A.J."/>
            <person name="Thomas B.C."/>
            <person name="Singh A."/>
            <person name="Wilkins M.J."/>
            <person name="Karaoz U."/>
            <person name="Brodie E.L."/>
            <person name="Williams K.H."/>
            <person name="Hubbard S.S."/>
            <person name="Banfield J.F."/>
        </authorList>
    </citation>
    <scope>NUCLEOTIDE SEQUENCE [LARGE SCALE GENOMIC DNA]</scope>
</reference>
<keyword evidence="4 6" id="KW-0808">Transferase</keyword>
<dbReference type="CDD" id="cd11648">
    <property type="entry name" value="RsmI"/>
    <property type="match status" value="1"/>
</dbReference>
<dbReference type="InterPro" id="IPR035996">
    <property type="entry name" value="4pyrrol_Methylase_sf"/>
</dbReference>
<dbReference type="NCBIfam" id="TIGR00096">
    <property type="entry name" value="16S rRNA (cytidine(1402)-2'-O)-methyltransferase"/>
    <property type="match status" value="1"/>
</dbReference>
<dbReference type="Pfam" id="PF00590">
    <property type="entry name" value="TP_methylase"/>
    <property type="match status" value="1"/>
</dbReference>
<dbReference type="PANTHER" id="PTHR46111">
    <property type="entry name" value="RIBOSOMAL RNA SMALL SUBUNIT METHYLTRANSFERASE I"/>
    <property type="match status" value="1"/>
</dbReference>
<dbReference type="PANTHER" id="PTHR46111:SF1">
    <property type="entry name" value="RIBOSOMAL RNA SMALL SUBUNIT METHYLTRANSFERASE I"/>
    <property type="match status" value="1"/>
</dbReference>
<dbReference type="InterPro" id="IPR000878">
    <property type="entry name" value="4pyrrol_Mease"/>
</dbReference>
<dbReference type="PROSITE" id="PS01296">
    <property type="entry name" value="RSMI"/>
    <property type="match status" value="1"/>
</dbReference>
<sequence length="219" mass="23990">MIATPIGNLGDITYRAVETLKSLDLLLCEDTRVTRRLLDHYGITVTTESYREQVHFQKITRVAGLLREGKTIGIVSDAGTPGISDPGFRLVRDILQQAPDTKIVPMPGPSAVAAAVSVSGLPSDSFVFMGFPPHKKGRAAFFRETLGQDRTTVLYESTHRIAKALNEITALDPVRPLAVCRELTKMFETIYRGTAAEIMKQLDETSSKGEFVIVIGPSK</sequence>
<dbReference type="Gene3D" id="3.40.1010.10">
    <property type="entry name" value="Cobalt-precorrin-4 Transmethylase, Domain 1"/>
    <property type="match status" value="1"/>
</dbReference>
<organism evidence="8 9">
    <name type="scientific">Candidatus Uhrbacteria bacterium RIFCSPHIGHO2_02_FULL_60_10</name>
    <dbReference type="NCBI Taxonomy" id="1802392"/>
    <lineage>
        <taxon>Bacteria</taxon>
        <taxon>Candidatus Uhriibacteriota</taxon>
    </lineage>
</organism>
<dbReference type="Gene3D" id="3.30.950.10">
    <property type="entry name" value="Methyltransferase, Cobalt-precorrin-4 Transmethylase, Domain 2"/>
    <property type="match status" value="1"/>
</dbReference>
<gene>
    <name evidence="6" type="primary">rsmI</name>
    <name evidence="8" type="ORF">A3C96_03840</name>
</gene>
<comment type="caution">
    <text evidence="8">The sequence shown here is derived from an EMBL/GenBank/DDBJ whole genome shotgun (WGS) entry which is preliminary data.</text>
</comment>
<evidence type="ECO:0000259" key="7">
    <source>
        <dbReference type="Pfam" id="PF00590"/>
    </source>
</evidence>
<name>A0A1F7U6E0_9BACT</name>
<proteinExistence type="inferred from homology"/>
<comment type="subcellular location">
    <subcellularLocation>
        <location evidence="6">Cytoplasm</location>
    </subcellularLocation>
</comment>
<dbReference type="HAMAP" id="MF_01877">
    <property type="entry name" value="16SrRNA_methyltr_I"/>
    <property type="match status" value="1"/>
</dbReference>
<keyword evidence="5 6" id="KW-0949">S-adenosyl-L-methionine</keyword>
<comment type="function">
    <text evidence="6">Catalyzes the 2'-O-methylation of the ribose of cytidine 1402 (C1402) in 16S rRNA.</text>
</comment>
<comment type="catalytic activity">
    <reaction evidence="6">
        <text>cytidine(1402) in 16S rRNA + S-adenosyl-L-methionine = 2'-O-methylcytidine(1402) in 16S rRNA + S-adenosyl-L-homocysteine + H(+)</text>
        <dbReference type="Rhea" id="RHEA:42924"/>
        <dbReference type="Rhea" id="RHEA-COMP:10285"/>
        <dbReference type="Rhea" id="RHEA-COMP:10286"/>
        <dbReference type="ChEBI" id="CHEBI:15378"/>
        <dbReference type="ChEBI" id="CHEBI:57856"/>
        <dbReference type="ChEBI" id="CHEBI:59789"/>
        <dbReference type="ChEBI" id="CHEBI:74495"/>
        <dbReference type="ChEBI" id="CHEBI:82748"/>
        <dbReference type="EC" id="2.1.1.198"/>
    </reaction>
</comment>
<accession>A0A1F7U6E0</accession>
<keyword evidence="1 6" id="KW-0963">Cytoplasm</keyword>
<dbReference type="AlphaFoldDB" id="A0A1F7U6E0"/>
<dbReference type="InterPro" id="IPR018063">
    <property type="entry name" value="SAM_MeTrfase_RsmI_CS"/>
</dbReference>
<evidence type="ECO:0000256" key="4">
    <source>
        <dbReference type="ARBA" id="ARBA00022679"/>
    </source>
</evidence>
<keyword evidence="3 6" id="KW-0489">Methyltransferase</keyword>
<comment type="similarity">
    <text evidence="6">Belongs to the methyltransferase superfamily. RsmI family.</text>
</comment>
<dbReference type="Proteomes" id="UP000177088">
    <property type="component" value="Unassembled WGS sequence"/>
</dbReference>
<dbReference type="GO" id="GO:0070677">
    <property type="term" value="F:rRNA (cytosine-2'-O-)-methyltransferase activity"/>
    <property type="evidence" value="ECO:0007669"/>
    <property type="project" value="UniProtKB-UniRule"/>
</dbReference>
<evidence type="ECO:0000256" key="6">
    <source>
        <dbReference type="HAMAP-Rule" id="MF_01877"/>
    </source>
</evidence>
<dbReference type="InterPro" id="IPR014777">
    <property type="entry name" value="4pyrrole_Mease_sub1"/>
</dbReference>
<dbReference type="FunFam" id="3.30.950.10:FF:000002">
    <property type="entry name" value="Ribosomal RNA small subunit methyltransferase I"/>
    <property type="match status" value="1"/>
</dbReference>
<evidence type="ECO:0000256" key="2">
    <source>
        <dbReference type="ARBA" id="ARBA00022552"/>
    </source>
</evidence>
<dbReference type="InterPro" id="IPR008189">
    <property type="entry name" value="rRNA_ssu_MeTfrase_I"/>
</dbReference>
<evidence type="ECO:0000256" key="5">
    <source>
        <dbReference type="ARBA" id="ARBA00022691"/>
    </source>
</evidence>
<dbReference type="PIRSF" id="PIRSF005917">
    <property type="entry name" value="MTase_YraL"/>
    <property type="match status" value="1"/>
</dbReference>
<evidence type="ECO:0000313" key="9">
    <source>
        <dbReference type="Proteomes" id="UP000177088"/>
    </source>
</evidence>
<dbReference type="InterPro" id="IPR014776">
    <property type="entry name" value="4pyrrole_Mease_sub2"/>
</dbReference>
<dbReference type="SUPFAM" id="SSF53790">
    <property type="entry name" value="Tetrapyrrole methylase"/>
    <property type="match status" value="1"/>
</dbReference>
<evidence type="ECO:0000256" key="3">
    <source>
        <dbReference type="ARBA" id="ARBA00022603"/>
    </source>
</evidence>
<keyword evidence="2 6" id="KW-0698">rRNA processing</keyword>